<accession>A0A5J6LHN4</accession>
<dbReference type="PANTHER" id="PTHR18895">
    <property type="entry name" value="HEMK METHYLTRANSFERASE"/>
    <property type="match status" value="1"/>
</dbReference>
<dbReference type="EC" id="2.1.1.297" evidence="5"/>
<evidence type="ECO:0000256" key="3">
    <source>
        <dbReference type="ARBA" id="ARBA00022691"/>
    </source>
</evidence>
<dbReference type="Gene3D" id="3.40.50.150">
    <property type="entry name" value="Vaccinia Virus protein VP39"/>
    <property type="match status" value="1"/>
</dbReference>
<evidence type="ECO:0000256" key="4">
    <source>
        <dbReference type="ARBA" id="ARBA00048391"/>
    </source>
</evidence>
<dbReference type="GO" id="GO:0102559">
    <property type="term" value="F:peptide chain release factor N(5)-glutamine methyltransferase activity"/>
    <property type="evidence" value="ECO:0007669"/>
    <property type="project" value="UniProtKB-EC"/>
</dbReference>
<dbReference type="EMBL" id="CP044222">
    <property type="protein sequence ID" value="QEW07786.1"/>
    <property type="molecule type" value="Genomic_DNA"/>
</dbReference>
<dbReference type="InterPro" id="IPR002052">
    <property type="entry name" value="DNA_methylase_N6_adenine_CS"/>
</dbReference>
<feature type="binding site" evidence="5">
    <location>
        <position position="140"/>
    </location>
    <ligand>
        <name>S-adenosyl-L-methionine</name>
        <dbReference type="ChEBI" id="CHEBI:59789"/>
    </ligand>
</feature>
<dbReference type="AlphaFoldDB" id="A0A5J6LHN4"/>
<name>A0A5J6LHN4_9GAMM</name>
<keyword evidence="2 5" id="KW-0808">Transferase</keyword>
<dbReference type="NCBIfam" id="TIGR03534">
    <property type="entry name" value="RF_mod_PrmC"/>
    <property type="match status" value="1"/>
</dbReference>
<dbReference type="Pfam" id="PF17827">
    <property type="entry name" value="PrmC_N"/>
    <property type="match status" value="1"/>
</dbReference>
<evidence type="ECO:0000256" key="2">
    <source>
        <dbReference type="ARBA" id="ARBA00022679"/>
    </source>
</evidence>
<dbReference type="FunFam" id="3.40.50.150:FF:000053">
    <property type="entry name" value="Release factor glutamine methyltransferase"/>
    <property type="match status" value="1"/>
</dbReference>
<gene>
    <name evidence="5 8" type="primary">prmC</name>
    <name evidence="8" type="ORF">F5I99_15500</name>
</gene>
<dbReference type="PANTHER" id="PTHR18895:SF74">
    <property type="entry name" value="MTRF1L RELEASE FACTOR GLUTAMINE METHYLTRANSFERASE"/>
    <property type="match status" value="1"/>
</dbReference>
<dbReference type="Pfam" id="PF05175">
    <property type="entry name" value="MTS"/>
    <property type="match status" value="1"/>
</dbReference>
<dbReference type="InterPro" id="IPR029063">
    <property type="entry name" value="SAM-dependent_MTases_sf"/>
</dbReference>
<proteinExistence type="inferred from homology"/>
<protein>
    <recommendedName>
        <fullName evidence="5">Release factor glutamine methyltransferase</fullName>
        <shortName evidence="5">RF MTase</shortName>
        <ecNumber evidence="5">2.1.1.297</ecNumber>
    </recommendedName>
    <alternativeName>
        <fullName evidence="5">N5-glutamine methyltransferase PrmC</fullName>
    </alternativeName>
    <alternativeName>
        <fullName evidence="5">Protein-(glutamine-N5) MTase PrmC</fullName>
    </alternativeName>
    <alternativeName>
        <fullName evidence="5">Protein-glutamine N-methyltransferase PrmC</fullName>
    </alternativeName>
</protein>
<dbReference type="InterPro" id="IPR050320">
    <property type="entry name" value="N5-glutamine_MTase"/>
</dbReference>
<dbReference type="HAMAP" id="MF_02126">
    <property type="entry name" value="RF_methyltr_PrmC"/>
    <property type="match status" value="1"/>
</dbReference>
<dbReference type="InterPro" id="IPR040758">
    <property type="entry name" value="PrmC_N"/>
</dbReference>
<dbReference type="PROSITE" id="PS00092">
    <property type="entry name" value="N6_MTASE"/>
    <property type="match status" value="1"/>
</dbReference>
<dbReference type="Proteomes" id="UP000325606">
    <property type="component" value="Chromosome"/>
</dbReference>
<sequence length="277" mass="30525">MRVDQALALSEQLSGLSETPRLDCELLLCHLLNKPRSYLYAWPDAELSQSQQQTYAQLFERRVAGEPVAHLTGRQGFWTLDLEVSPETLIPRPETELLIEWTLQQFSDQPVRVADLGTGTGAIALALASERPDWNIDATELQSGAVLLAQRNAHRLGINNVQILAGSWCSPLSGRYDLILSNPPYIDSAHTCLTQGDVRYEPRSALVAEQQGMADIIDIIAQVPNYLVAGGWLVFEHGYDQGAAVRAQLDAAGFQLSFTQRDLNGHERISGGCYAPE</sequence>
<keyword evidence="3 5" id="KW-0949">S-adenosyl-L-methionine</keyword>
<dbReference type="CDD" id="cd02440">
    <property type="entry name" value="AdoMet_MTases"/>
    <property type="match status" value="1"/>
</dbReference>
<dbReference type="InterPro" id="IPR004556">
    <property type="entry name" value="HemK-like"/>
</dbReference>
<evidence type="ECO:0000313" key="8">
    <source>
        <dbReference type="EMBL" id="QEW07786.1"/>
    </source>
</evidence>
<dbReference type="NCBIfam" id="TIGR00536">
    <property type="entry name" value="hemK_fam"/>
    <property type="match status" value="1"/>
</dbReference>
<dbReference type="SUPFAM" id="SSF53335">
    <property type="entry name" value="S-adenosyl-L-methionine-dependent methyltransferases"/>
    <property type="match status" value="1"/>
</dbReference>
<evidence type="ECO:0000259" key="6">
    <source>
        <dbReference type="Pfam" id="PF05175"/>
    </source>
</evidence>
<feature type="binding site" evidence="5">
    <location>
        <position position="168"/>
    </location>
    <ligand>
        <name>S-adenosyl-L-methionine</name>
        <dbReference type="ChEBI" id="CHEBI:59789"/>
    </ligand>
</feature>
<feature type="domain" description="Release factor glutamine methyltransferase N-terminal" evidence="7">
    <location>
        <begin position="10"/>
        <end position="73"/>
    </location>
</feature>
<evidence type="ECO:0000313" key="9">
    <source>
        <dbReference type="Proteomes" id="UP000325606"/>
    </source>
</evidence>
<feature type="binding site" evidence="5">
    <location>
        <begin position="117"/>
        <end position="121"/>
    </location>
    <ligand>
        <name>S-adenosyl-L-methionine</name>
        <dbReference type="ChEBI" id="CHEBI:59789"/>
    </ligand>
</feature>
<feature type="binding site" evidence="5">
    <location>
        <position position="182"/>
    </location>
    <ligand>
        <name>S-adenosyl-L-methionine</name>
        <dbReference type="ChEBI" id="CHEBI:59789"/>
    </ligand>
</feature>
<dbReference type="RefSeq" id="WP_151057550.1">
    <property type="nucleotide sequence ID" value="NZ_CP044222.1"/>
</dbReference>
<dbReference type="GO" id="GO:0032259">
    <property type="term" value="P:methylation"/>
    <property type="evidence" value="ECO:0007669"/>
    <property type="project" value="UniProtKB-KW"/>
</dbReference>
<dbReference type="Gene3D" id="1.10.8.10">
    <property type="entry name" value="DNA helicase RuvA subunit, C-terminal domain"/>
    <property type="match status" value="1"/>
</dbReference>
<dbReference type="KEGG" id="nik:F5I99_15500"/>
<evidence type="ECO:0000259" key="7">
    <source>
        <dbReference type="Pfam" id="PF17827"/>
    </source>
</evidence>
<dbReference type="InterPro" id="IPR019874">
    <property type="entry name" value="RF_methyltr_PrmC"/>
</dbReference>
<comment type="catalytic activity">
    <reaction evidence="4 5">
        <text>L-glutaminyl-[peptide chain release factor] + S-adenosyl-L-methionine = N(5)-methyl-L-glutaminyl-[peptide chain release factor] + S-adenosyl-L-homocysteine + H(+)</text>
        <dbReference type="Rhea" id="RHEA:42896"/>
        <dbReference type="Rhea" id="RHEA-COMP:10271"/>
        <dbReference type="Rhea" id="RHEA-COMP:10272"/>
        <dbReference type="ChEBI" id="CHEBI:15378"/>
        <dbReference type="ChEBI" id="CHEBI:30011"/>
        <dbReference type="ChEBI" id="CHEBI:57856"/>
        <dbReference type="ChEBI" id="CHEBI:59789"/>
        <dbReference type="ChEBI" id="CHEBI:61891"/>
        <dbReference type="EC" id="2.1.1.297"/>
    </reaction>
</comment>
<keyword evidence="1 5" id="KW-0489">Methyltransferase</keyword>
<keyword evidence="9" id="KW-1185">Reference proteome</keyword>
<dbReference type="InterPro" id="IPR007848">
    <property type="entry name" value="Small_mtfrase_dom"/>
</dbReference>
<feature type="binding site" evidence="5">
    <location>
        <begin position="182"/>
        <end position="185"/>
    </location>
    <ligand>
        <name>substrate</name>
    </ligand>
</feature>
<comment type="function">
    <text evidence="5">Methylates the class 1 translation termination release factors RF1/PrfA and RF2/PrfB on the glutamine residue of the universally conserved GGQ motif.</text>
</comment>
<organism evidence="8 9">
    <name type="scientific">Nitrincola iocasae</name>
    <dbReference type="NCBI Taxonomy" id="2614693"/>
    <lineage>
        <taxon>Bacteria</taxon>
        <taxon>Pseudomonadati</taxon>
        <taxon>Pseudomonadota</taxon>
        <taxon>Gammaproteobacteria</taxon>
        <taxon>Oceanospirillales</taxon>
        <taxon>Oceanospirillaceae</taxon>
        <taxon>Nitrincola</taxon>
    </lineage>
</organism>
<feature type="domain" description="Methyltransferase small" evidence="6">
    <location>
        <begin position="96"/>
        <end position="190"/>
    </location>
</feature>
<evidence type="ECO:0000256" key="5">
    <source>
        <dbReference type="HAMAP-Rule" id="MF_02126"/>
    </source>
</evidence>
<dbReference type="GO" id="GO:0003676">
    <property type="term" value="F:nucleic acid binding"/>
    <property type="evidence" value="ECO:0007669"/>
    <property type="project" value="InterPro"/>
</dbReference>
<reference evidence="8 9" key="1">
    <citation type="submission" date="2019-09" db="EMBL/GenBank/DDBJ databases">
        <title>Nitrincola iocasae sp. nov., a bacterium isolated from the sediment collected at a cold seep field in South China Sea.</title>
        <authorList>
            <person name="Zhang H."/>
            <person name="Wang H."/>
            <person name="Li C."/>
        </authorList>
    </citation>
    <scope>NUCLEOTIDE SEQUENCE [LARGE SCALE GENOMIC DNA]</scope>
    <source>
        <strain evidence="8 9">KXZD1103</strain>
    </source>
</reference>
<evidence type="ECO:0000256" key="1">
    <source>
        <dbReference type="ARBA" id="ARBA00022603"/>
    </source>
</evidence>
<comment type="similarity">
    <text evidence="5">Belongs to the protein N5-glutamine methyltransferase family. PrmC subfamily.</text>
</comment>